<evidence type="ECO:0000256" key="1">
    <source>
        <dbReference type="ARBA" id="ARBA00012552"/>
    </source>
</evidence>
<dbReference type="CDD" id="cd00268">
    <property type="entry name" value="DEADc"/>
    <property type="match status" value="1"/>
</dbReference>
<dbReference type="Pfam" id="PF00270">
    <property type="entry name" value="DEAD"/>
    <property type="match status" value="1"/>
</dbReference>
<feature type="compositionally biased region" description="Basic and acidic residues" evidence="8">
    <location>
        <begin position="567"/>
        <end position="579"/>
    </location>
</feature>
<dbReference type="PROSITE" id="PS51195">
    <property type="entry name" value="Q_MOTIF"/>
    <property type="match status" value="1"/>
</dbReference>
<feature type="domain" description="Helicase C-terminal" evidence="10">
    <location>
        <begin position="225"/>
        <end position="378"/>
    </location>
</feature>
<evidence type="ECO:0000256" key="7">
    <source>
        <dbReference type="RuleBase" id="RU000492"/>
    </source>
</evidence>
<gene>
    <name evidence="12" type="ORF">FNW21_08810</name>
</gene>
<evidence type="ECO:0000313" key="13">
    <source>
        <dbReference type="Proteomes" id="UP000316371"/>
    </source>
</evidence>
<dbReference type="InterPro" id="IPR012677">
    <property type="entry name" value="Nucleotide-bd_a/b_plait_sf"/>
</dbReference>
<evidence type="ECO:0000259" key="10">
    <source>
        <dbReference type="PROSITE" id="PS51194"/>
    </source>
</evidence>
<evidence type="ECO:0000256" key="3">
    <source>
        <dbReference type="ARBA" id="ARBA00022801"/>
    </source>
</evidence>
<dbReference type="InterPro" id="IPR000629">
    <property type="entry name" value="RNA-helicase_DEAD-box_CS"/>
</dbReference>
<accession>A0A553E442</accession>
<dbReference type="InterPro" id="IPR044742">
    <property type="entry name" value="DEAD/DEAH_RhlB"/>
</dbReference>
<dbReference type="PANTHER" id="PTHR47963">
    <property type="entry name" value="DEAD-BOX ATP-DEPENDENT RNA HELICASE 47, MITOCHONDRIAL"/>
    <property type="match status" value="1"/>
</dbReference>
<feature type="domain" description="DEAD-box RNA helicase Q" evidence="11">
    <location>
        <begin position="2"/>
        <end position="30"/>
    </location>
</feature>
<evidence type="ECO:0000259" key="9">
    <source>
        <dbReference type="PROSITE" id="PS51192"/>
    </source>
</evidence>
<dbReference type="PROSITE" id="PS51192">
    <property type="entry name" value="HELICASE_ATP_BIND_1"/>
    <property type="match status" value="1"/>
</dbReference>
<dbReference type="RefSeq" id="WP_144256371.1">
    <property type="nucleotide sequence ID" value="NZ_VJZT01000007.1"/>
</dbReference>
<organism evidence="12 13">
    <name type="scientific">Flavobacterium restrictum</name>
    <dbReference type="NCBI Taxonomy" id="2594428"/>
    <lineage>
        <taxon>Bacteria</taxon>
        <taxon>Pseudomonadati</taxon>
        <taxon>Bacteroidota</taxon>
        <taxon>Flavobacteriia</taxon>
        <taxon>Flavobacteriales</taxon>
        <taxon>Flavobacteriaceae</taxon>
        <taxon>Flavobacterium</taxon>
    </lineage>
</organism>
<keyword evidence="13" id="KW-1185">Reference proteome</keyword>
<feature type="region of interest" description="Disordered" evidence="8">
    <location>
        <begin position="538"/>
        <end position="648"/>
    </location>
</feature>
<dbReference type="Pfam" id="PF00271">
    <property type="entry name" value="Helicase_C"/>
    <property type="match status" value="1"/>
</dbReference>
<feature type="compositionally biased region" description="Basic and acidic residues" evidence="8">
    <location>
        <begin position="614"/>
        <end position="635"/>
    </location>
</feature>
<evidence type="ECO:0000256" key="5">
    <source>
        <dbReference type="ARBA" id="ARBA00022840"/>
    </source>
</evidence>
<dbReference type="SMART" id="SM00490">
    <property type="entry name" value="HELICc"/>
    <property type="match status" value="1"/>
</dbReference>
<dbReference type="InterPro" id="IPR014014">
    <property type="entry name" value="RNA_helicase_DEAD_Q_motif"/>
</dbReference>
<name>A0A553E442_9FLAO</name>
<dbReference type="InterPro" id="IPR005580">
    <property type="entry name" value="DbpA/CsdA_RNA-bd_dom"/>
</dbReference>
<keyword evidence="3 7" id="KW-0378">Hydrolase</keyword>
<dbReference type="InterPro" id="IPR027417">
    <property type="entry name" value="P-loop_NTPase"/>
</dbReference>
<protein>
    <recommendedName>
        <fullName evidence="1">RNA helicase</fullName>
        <ecNumber evidence="1">3.6.4.13</ecNumber>
    </recommendedName>
</protein>
<dbReference type="OrthoDB" id="9785240at2"/>
<dbReference type="GO" id="GO:0005829">
    <property type="term" value="C:cytosol"/>
    <property type="evidence" value="ECO:0007669"/>
    <property type="project" value="TreeGrafter"/>
</dbReference>
<evidence type="ECO:0000256" key="8">
    <source>
        <dbReference type="SAM" id="MobiDB-lite"/>
    </source>
</evidence>
<dbReference type="SUPFAM" id="SSF54928">
    <property type="entry name" value="RNA-binding domain, RBD"/>
    <property type="match status" value="1"/>
</dbReference>
<dbReference type="InterPro" id="IPR014001">
    <property type="entry name" value="Helicase_ATP-bd"/>
</dbReference>
<dbReference type="EC" id="3.6.4.13" evidence="1"/>
<keyword evidence="5 7" id="KW-0067">ATP-binding</keyword>
<dbReference type="InterPro" id="IPR050547">
    <property type="entry name" value="DEAD_box_RNA_helicases"/>
</dbReference>
<feature type="region of interest" description="Disordered" evidence="8">
    <location>
        <begin position="439"/>
        <end position="465"/>
    </location>
</feature>
<feature type="compositionally biased region" description="Gly residues" evidence="8">
    <location>
        <begin position="554"/>
        <end position="563"/>
    </location>
</feature>
<feature type="domain" description="Helicase ATP-binding" evidence="9">
    <location>
        <begin position="34"/>
        <end position="205"/>
    </location>
</feature>
<dbReference type="GO" id="GO:0003724">
    <property type="term" value="F:RNA helicase activity"/>
    <property type="evidence" value="ECO:0007669"/>
    <property type="project" value="UniProtKB-EC"/>
</dbReference>
<dbReference type="GO" id="GO:0016787">
    <property type="term" value="F:hydrolase activity"/>
    <property type="evidence" value="ECO:0007669"/>
    <property type="project" value="UniProtKB-KW"/>
</dbReference>
<keyword evidence="4 7" id="KW-0347">Helicase</keyword>
<proteinExistence type="inferred from homology"/>
<dbReference type="PANTHER" id="PTHR47963:SF8">
    <property type="entry name" value="ATP-DEPENDENT RNA HELICASE DEAD"/>
    <property type="match status" value="1"/>
</dbReference>
<dbReference type="PROSITE" id="PS51194">
    <property type="entry name" value="HELICASE_CTER"/>
    <property type="match status" value="1"/>
</dbReference>
<feature type="compositionally biased region" description="Basic and acidic residues" evidence="8">
    <location>
        <begin position="538"/>
        <end position="552"/>
    </location>
</feature>
<dbReference type="Gene3D" id="3.30.70.330">
    <property type="match status" value="1"/>
</dbReference>
<dbReference type="GO" id="GO:0033592">
    <property type="term" value="F:RNA strand annealing activity"/>
    <property type="evidence" value="ECO:0007669"/>
    <property type="project" value="TreeGrafter"/>
</dbReference>
<keyword evidence="2 7" id="KW-0547">Nucleotide-binding</keyword>
<evidence type="ECO:0000256" key="2">
    <source>
        <dbReference type="ARBA" id="ARBA00022741"/>
    </source>
</evidence>
<dbReference type="EMBL" id="VJZT01000007">
    <property type="protein sequence ID" value="TRX39796.1"/>
    <property type="molecule type" value="Genomic_DNA"/>
</dbReference>
<dbReference type="GO" id="GO:0009409">
    <property type="term" value="P:response to cold"/>
    <property type="evidence" value="ECO:0007669"/>
    <property type="project" value="TreeGrafter"/>
</dbReference>
<dbReference type="SUPFAM" id="SSF52540">
    <property type="entry name" value="P-loop containing nucleoside triphosphate hydrolases"/>
    <property type="match status" value="1"/>
</dbReference>
<dbReference type="InterPro" id="IPR035979">
    <property type="entry name" value="RBD_domain_sf"/>
</dbReference>
<feature type="short sequence motif" description="Q motif" evidence="6">
    <location>
        <begin position="2"/>
        <end position="30"/>
    </location>
</feature>
<dbReference type="Gene3D" id="3.40.50.300">
    <property type="entry name" value="P-loop containing nucleotide triphosphate hydrolases"/>
    <property type="match status" value="2"/>
</dbReference>
<evidence type="ECO:0000259" key="11">
    <source>
        <dbReference type="PROSITE" id="PS51195"/>
    </source>
</evidence>
<dbReference type="CDD" id="cd12252">
    <property type="entry name" value="RRM_DbpA"/>
    <property type="match status" value="1"/>
</dbReference>
<dbReference type="PROSITE" id="PS00039">
    <property type="entry name" value="DEAD_ATP_HELICASE"/>
    <property type="match status" value="1"/>
</dbReference>
<dbReference type="GO" id="GO:0005524">
    <property type="term" value="F:ATP binding"/>
    <property type="evidence" value="ECO:0007669"/>
    <property type="project" value="UniProtKB-KW"/>
</dbReference>
<evidence type="ECO:0000313" key="12">
    <source>
        <dbReference type="EMBL" id="TRX39796.1"/>
    </source>
</evidence>
<dbReference type="InterPro" id="IPR011545">
    <property type="entry name" value="DEAD/DEAH_box_helicase_dom"/>
</dbReference>
<reference evidence="12 13" key="1">
    <citation type="submission" date="2019-07" db="EMBL/GenBank/DDBJ databases">
        <title>Novel species of Flavobacterium.</title>
        <authorList>
            <person name="Liu Q."/>
            <person name="Xin Y.-H."/>
        </authorList>
    </citation>
    <scope>NUCLEOTIDE SEQUENCE [LARGE SCALE GENOMIC DNA]</scope>
    <source>
        <strain evidence="12 13">LB1R34</strain>
    </source>
</reference>
<sequence length="648" mass="71842">MNKFEQLGLSESLLKAILDLGFENPTEVQEKAIPLLLEKDTDLVALAQTGTGKTAAFGFPVIQKIDANNRNTQALILSPTRELCLQITNELKNYSKYEKGINVVAVYGGASITEQARDIKRGAQVIVATPGRMQDMINRGLVNISQINYCILDEADEMLNMGFYEDIVNILSTTPDEKSTWLFSATMPAEVARIGKQFMTDPIEITVGAKNSGSATVSHEFYLVNARDRYEALKRLADCNPDIFSVVFCRTKRDTQAVAEKLIEDGYSAAALHGDLSQAQRDGVMKSFRGRQIQMLVATDVAARGIDVDNITHVVNYQLPDEIETYNHRSGRTGRAGKLGTSIVIVTKSELRKISSIERIIKQKFEEKTLPSGIEICEIQLLHLANKIKDTEVDHEIDNYLPAINTVLEGLSKEELIKKMVSVEFNRFINYYKKTRDISGMSSGSDRRERDDRDGGSRESNNAGGATRYFVNIGSRDNFDWMSLKDYLKETLDLGRDDVFKVDVKEGFSFFNTDPEHTDKVMEILNNVQLEGRRINVEISKNDGGGRRDHNGRSSGGSFGGGRSSAPRREGSFAPRREGSGGFGGRSAAPREGGFGGRSESRSASAPRTGGFSSDRDRAPRTEGSSDRAPRRSESFGDAPRPRRPRRD</sequence>
<dbReference type="Pfam" id="PF03880">
    <property type="entry name" value="DbpA"/>
    <property type="match status" value="1"/>
</dbReference>
<dbReference type="InterPro" id="IPR001650">
    <property type="entry name" value="Helicase_C-like"/>
</dbReference>
<comment type="caution">
    <text evidence="12">The sequence shown here is derived from an EMBL/GenBank/DDBJ whole genome shotgun (WGS) entry which is preliminary data.</text>
</comment>
<dbReference type="SMART" id="SM00487">
    <property type="entry name" value="DEXDc"/>
    <property type="match status" value="1"/>
</dbReference>
<dbReference type="CDD" id="cd18787">
    <property type="entry name" value="SF2_C_DEAD"/>
    <property type="match status" value="1"/>
</dbReference>
<evidence type="ECO:0000256" key="6">
    <source>
        <dbReference type="PROSITE-ProRule" id="PRU00552"/>
    </source>
</evidence>
<evidence type="ECO:0000256" key="4">
    <source>
        <dbReference type="ARBA" id="ARBA00022806"/>
    </source>
</evidence>
<comment type="similarity">
    <text evidence="7">Belongs to the DEAD box helicase family.</text>
</comment>
<dbReference type="Proteomes" id="UP000316371">
    <property type="component" value="Unassembled WGS sequence"/>
</dbReference>
<feature type="compositionally biased region" description="Basic and acidic residues" evidence="8">
    <location>
        <begin position="445"/>
        <end position="457"/>
    </location>
</feature>
<dbReference type="GO" id="GO:0005840">
    <property type="term" value="C:ribosome"/>
    <property type="evidence" value="ECO:0007669"/>
    <property type="project" value="TreeGrafter"/>
</dbReference>
<dbReference type="AlphaFoldDB" id="A0A553E442"/>